<dbReference type="SMART" id="SM00490">
    <property type="entry name" value="HELICc"/>
    <property type="match status" value="1"/>
</dbReference>
<dbReference type="Gene3D" id="3.30.2060.10">
    <property type="entry name" value="Penicillin-binding protein 1b domain"/>
    <property type="match status" value="1"/>
</dbReference>
<dbReference type="HAMAP" id="MF_00969">
    <property type="entry name" value="TRCF"/>
    <property type="match status" value="1"/>
</dbReference>
<dbReference type="Pfam" id="PF03461">
    <property type="entry name" value="TRCF"/>
    <property type="match status" value="1"/>
</dbReference>
<dbReference type="InterPro" id="IPR003711">
    <property type="entry name" value="CarD-like/TRCF_RID"/>
</dbReference>
<comment type="similarity">
    <text evidence="9">In the N-terminal section; belongs to the UvrB family.</text>
</comment>
<dbReference type="Pfam" id="PF00271">
    <property type="entry name" value="Helicase_C"/>
    <property type="match status" value="1"/>
</dbReference>
<comment type="function">
    <text evidence="9">Couples transcription and DNA repair by recognizing RNA polymerase (RNAP) stalled at DNA lesions. Mediates ATP-dependent release of RNAP and its truncated transcript from the DNA, and recruitment of nucleotide excision repair machinery to the damaged site.</text>
</comment>
<dbReference type="InterPro" id="IPR027417">
    <property type="entry name" value="P-loop_NTPase"/>
</dbReference>
<dbReference type="SMART" id="SM00982">
    <property type="entry name" value="TRCF"/>
    <property type="match status" value="1"/>
</dbReference>
<evidence type="ECO:0000256" key="4">
    <source>
        <dbReference type="ARBA" id="ARBA00022801"/>
    </source>
</evidence>
<dbReference type="PANTHER" id="PTHR47964">
    <property type="entry name" value="ATP-DEPENDENT DNA HELICASE HOMOLOG RECG, CHLOROPLASTIC"/>
    <property type="match status" value="1"/>
</dbReference>
<dbReference type="SUPFAM" id="SSF52540">
    <property type="entry name" value="P-loop containing nucleoside triphosphate hydrolases"/>
    <property type="match status" value="4"/>
</dbReference>
<feature type="domain" description="Helicase C-terminal" evidence="11">
    <location>
        <begin position="810"/>
        <end position="969"/>
    </location>
</feature>
<evidence type="ECO:0000256" key="8">
    <source>
        <dbReference type="ARBA" id="ARBA00023204"/>
    </source>
</evidence>
<dbReference type="SMART" id="SM01058">
    <property type="entry name" value="CarD_TRCF"/>
    <property type="match status" value="1"/>
</dbReference>
<keyword evidence="7 9" id="KW-0238">DNA-binding</keyword>
<dbReference type="GO" id="GO:0003678">
    <property type="term" value="F:DNA helicase activity"/>
    <property type="evidence" value="ECO:0007669"/>
    <property type="project" value="TreeGrafter"/>
</dbReference>
<keyword evidence="5" id="KW-0347">Helicase</keyword>
<dbReference type="InterPro" id="IPR011545">
    <property type="entry name" value="DEAD/DEAH_box_helicase_dom"/>
</dbReference>
<dbReference type="NCBIfam" id="TIGR00580">
    <property type="entry name" value="mfd"/>
    <property type="match status" value="1"/>
</dbReference>
<dbReference type="GO" id="GO:0005524">
    <property type="term" value="F:ATP binding"/>
    <property type="evidence" value="ECO:0007669"/>
    <property type="project" value="UniProtKB-UniRule"/>
</dbReference>
<dbReference type="HOGENOM" id="CLU_005122_1_3_5"/>
<evidence type="ECO:0000259" key="10">
    <source>
        <dbReference type="PROSITE" id="PS51192"/>
    </source>
</evidence>
<dbReference type="Pfam" id="PF00270">
    <property type="entry name" value="DEAD"/>
    <property type="match status" value="1"/>
</dbReference>
<evidence type="ECO:0000313" key="13">
    <source>
        <dbReference type="Proteomes" id="UP000000597"/>
    </source>
</evidence>
<dbReference type="RefSeq" id="WP_011179346.1">
    <property type="nucleotide sequence ID" value="NC_005955.1"/>
</dbReference>
<evidence type="ECO:0000256" key="6">
    <source>
        <dbReference type="ARBA" id="ARBA00022840"/>
    </source>
</evidence>
<dbReference type="PROSITE" id="PS51192">
    <property type="entry name" value="HELICASE_ATP_BIND_1"/>
    <property type="match status" value="1"/>
</dbReference>
<dbReference type="GO" id="GO:0006355">
    <property type="term" value="P:regulation of DNA-templated transcription"/>
    <property type="evidence" value="ECO:0007669"/>
    <property type="project" value="UniProtKB-UniRule"/>
</dbReference>
<dbReference type="Pfam" id="PF02559">
    <property type="entry name" value="CarD_TRCF_RID"/>
    <property type="match status" value="1"/>
</dbReference>
<evidence type="ECO:0000256" key="2">
    <source>
        <dbReference type="ARBA" id="ARBA00022741"/>
    </source>
</evidence>
<dbReference type="Pfam" id="PF17757">
    <property type="entry name" value="UvrB_inter"/>
    <property type="match status" value="1"/>
</dbReference>
<dbReference type="SUPFAM" id="SSF141259">
    <property type="entry name" value="CarD-like"/>
    <property type="match status" value="1"/>
</dbReference>
<evidence type="ECO:0000256" key="5">
    <source>
        <dbReference type="ARBA" id="ARBA00022806"/>
    </source>
</evidence>
<evidence type="ECO:0000256" key="1">
    <source>
        <dbReference type="ARBA" id="ARBA00022490"/>
    </source>
</evidence>
<dbReference type="CDD" id="cd17991">
    <property type="entry name" value="DEXHc_TRCF"/>
    <property type="match status" value="1"/>
</dbReference>
<dbReference type="Gene3D" id="2.40.10.170">
    <property type="match status" value="1"/>
</dbReference>
<dbReference type="Gene3D" id="3.40.50.300">
    <property type="entry name" value="P-loop containing nucleotide triphosphate hydrolases"/>
    <property type="match status" value="2"/>
</dbReference>
<dbReference type="Gene3D" id="3.40.50.11180">
    <property type="match status" value="1"/>
</dbReference>
<dbReference type="PANTHER" id="PTHR47964:SF1">
    <property type="entry name" value="ATP-DEPENDENT DNA HELICASE HOMOLOG RECG, CHLOROPLASTIC"/>
    <property type="match status" value="1"/>
</dbReference>
<dbReference type="SMART" id="SM00487">
    <property type="entry name" value="DEXDc"/>
    <property type="match status" value="1"/>
</dbReference>
<dbReference type="Proteomes" id="UP000000597">
    <property type="component" value="Chromosome"/>
</dbReference>
<dbReference type="InterPro" id="IPR005118">
    <property type="entry name" value="TRCF_C"/>
</dbReference>
<dbReference type="InterPro" id="IPR036101">
    <property type="entry name" value="CarD-like/TRCF_RID_sf"/>
</dbReference>
<evidence type="ECO:0000313" key="12">
    <source>
        <dbReference type="EMBL" id="CAF26076.1"/>
    </source>
</evidence>
<reference evidence="12 13" key="1">
    <citation type="journal article" date="2004" name="Proc. Natl. Acad. Sci. U.S.A.">
        <title>The louse-borne human pathogen Bartonella quintana is a genomic derivative of the zoonotic agent Bartonella henselae.</title>
        <authorList>
            <person name="Alsmark U.C.M."/>
            <person name="Frank A.C."/>
            <person name="Karlberg E.O."/>
            <person name="Legault B.-A."/>
            <person name="Ardell D.H."/>
            <person name="Canbaeck B."/>
            <person name="Eriksson A.-S."/>
            <person name="Naeslund A.K."/>
            <person name="Handley S.A."/>
            <person name="Huvet M."/>
            <person name="La Scola B."/>
            <person name="Holmberg M."/>
            <person name="Andersson S.G.E."/>
        </authorList>
    </citation>
    <scope>NUCLEOTIDE SEQUENCE [LARGE SCALE GENOMIC DNA]</scope>
    <source>
        <strain evidence="12 13">Toulouse</strain>
    </source>
</reference>
<evidence type="ECO:0000256" key="3">
    <source>
        <dbReference type="ARBA" id="ARBA00022763"/>
    </source>
</evidence>
<sequence length="1166" mass="131013">MPILKKIVIPKNISAHMIFDGVTDGFEAFALAKLSSEIAQGKPLIYVVHDGTKIAHLQQVLNFIEPNLPVLEFPAWDCLPYDRVSPGIAVTARRLSALAHIANLRQNPRPAIILTTANAIIQKLPPRELIETQMIYARVGQRTSMGRLIQFLESNGFERVTVVRDVGEFAVRGGILDIFSPVDVEPLRLDFFGNTLETIRVFDSETQRTINKKTEFLLHSMSEVVLTPEVISRFKSNYIRTFGVSQKNNMLYEALSQGRRFAGMEHWLPFFYEKLDSFFDHCGNLPLVFEHLIEEVLIEHYRLIEDYYNARKERENDKENSTSYHPIEPNLLYLTPKHVLEIAQQSGQRVDFTPFNVPKTFGQTVIHANVKLGYNFVKERNAQEKNVFSSVVHHIASLRAMGKKVLLACWSEGSLNRLVQVLDEHGLKKIDVAKSLQTVRATPHDCISAAVVMIEHGFETEDFVVIAEQDILGDRFIRSPRRRKHNTNFISEIAALNSGDIVVHIDHGIGQFVGLKTITATGILRDCLEIKYAGGDRLFLPIENIELLSRYGSEGTDVTLDKLGGVAWQARKTRLKKHLLEMAGQLIHIAAERATRSAPAFVPPIGPFDEFVACFPYEETEDQKDAIDAVLEDLASGKPMDRLICGDVGFGKTEVAIRSAFVAALNGYQVAVVVPTTLLSRQHYKTFLSRFQGLPVKIAHASRLVKTKEFTQVKKGVSDGTIDIVVGTHALLSGAVNFLRLGLLIIDEEQHFGVKHKERLKELKSDIHVLTLSATPIPRTLGLALSGVRELSLITTPPIDRMAVRTFIAPFDTLVIRETLLREYYRGGQSFYVCPRISDLAFVEEYLKTHVPELKFVVAHGQMPAGQLDNIMNAFYDGQYDVLLSTTIIESGLDIPTANTLIVHRAEIFGLSALYQLRGRVGRSKQRAYALFTFPSGKVLTAAADRRLKVLQSLNTLGSGFQLASHDMDIRGSGNFLGEEQSGHIKEVGFELYQKMLEEAVAELKDGKQNEDKQWSPQISLGTTVMIPESFVPDLSLRMGLYRRLTELDDLEQIDEFAAELIDRFGPLPLEVQHLLKVFYIKTLCRKAHVEKLDTGPKGIIVQFRNNYFANSVALVQWIGKQGSMAKIRPNQSIIFIRDWTTLDERLAGVVTIMIQLVEMAEQRSV</sequence>
<dbReference type="KEGG" id="bqu:BQ05840"/>
<dbReference type="InterPro" id="IPR047112">
    <property type="entry name" value="RecG/Mfd"/>
</dbReference>
<comment type="subcellular location">
    <subcellularLocation>
        <location evidence="9">Cytoplasm</location>
    </subcellularLocation>
</comment>
<dbReference type="InterPro" id="IPR014001">
    <property type="entry name" value="Helicase_ATP-bd"/>
</dbReference>
<name>A0A0H3LU14_BARQU</name>
<feature type="domain" description="Helicase ATP-binding" evidence="10">
    <location>
        <begin position="633"/>
        <end position="794"/>
    </location>
</feature>
<keyword evidence="6 9" id="KW-0067">ATP-binding</keyword>
<dbReference type="InterPro" id="IPR004576">
    <property type="entry name" value="Mfd"/>
</dbReference>
<keyword evidence="4 9" id="KW-0378">Hydrolase</keyword>
<dbReference type="Gene3D" id="3.90.1150.50">
    <property type="entry name" value="Transcription-repair-coupling factor, D7 domain"/>
    <property type="match status" value="1"/>
</dbReference>
<keyword evidence="2 9" id="KW-0547">Nucleotide-binding</keyword>
<evidence type="ECO:0000256" key="9">
    <source>
        <dbReference type="HAMAP-Rule" id="MF_00969"/>
    </source>
</evidence>
<keyword evidence="3 9" id="KW-0227">DNA damage</keyword>
<proteinExistence type="inferred from homology"/>
<dbReference type="GO" id="GO:0016787">
    <property type="term" value="F:hydrolase activity"/>
    <property type="evidence" value="ECO:0007669"/>
    <property type="project" value="UniProtKB-KW"/>
</dbReference>
<organism evidence="12 13">
    <name type="scientific">Bartonella quintana (strain Toulouse)</name>
    <name type="common">Rochalimaea quintana</name>
    <dbReference type="NCBI Taxonomy" id="283165"/>
    <lineage>
        <taxon>Bacteria</taxon>
        <taxon>Pseudomonadati</taxon>
        <taxon>Pseudomonadota</taxon>
        <taxon>Alphaproteobacteria</taxon>
        <taxon>Hyphomicrobiales</taxon>
        <taxon>Bartonellaceae</taxon>
        <taxon>Bartonella</taxon>
    </lineage>
</organism>
<dbReference type="GO" id="GO:0000716">
    <property type="term" value="P:transcription-coupled nucleotide-excision repair, DNA damage recognition"/>
    <property type="evidence" value="ECO:0007669"/>
    <property type="project" value="UniProtKB-UniRule"/>
</dbReference>
<keyword evidence="1 9" id="KW-0963">Cytoplasm</keyword>
<dbReference type="GO" id="GO:0003684">
    <property type="term" value="F:damaged DNA binding"/>
    <property type="evidence" value="ECO:0007669"/>
    <property type="project" value="InterPro"/>
</dbReference>
<dbReference type="InterPro" id="IPR037235">
    <property type="entry name" value="TRCF-like_C_D7"/>
</dbReference>
<dbReference type="SUPFAM" id="SSF143517">
    <property type="entry name" value="TRCF domain-like"/>
    <property type="match status" value="1"/>
</dbReference>
<evidence type="ECO:0000259" key="11">
    <source>
        <dbReference type="PROSITE" id="PS51194"/>
    </source>
</evidence>
<protein>
    <recommendedName>
        <fullName evidence="9">Transcription-repair-coupling factor</fullName>
        <shortName evidence="9">TRCF</shortName>
        <ecNumber evidence="9">3.6.4.-</ecNumber>
    </recommendedName>
</protein>
<dbReference type="AlphaFoldDB" id="A0A0H3LU14"/>
<dbReference type="InterPro" id="IPR001650">
    <property type="entry name" value="Helicase_C-like"/>
</dbReference>
<dbReference type="InterPro" id="IPR041471">
    <property type="entry name" value="UvrB_inter"/>
</dbReference>
<dbReference type="GO" id="GO:0005737">
    <property type="term" value="C:cytoplasm"/>
    <property type="evidence" value="ECO:0007669"/>
    <property type="project" value="UniProtKB-SubCell"/>
</dbReference>
<dbReference type="PROSITE" id="PS51194">
    <property type="entry name" value="HELICASE_CTER"/>
    <property type="match status" value="1"/>
</dbReference>
<gene>
    <name evidence="9 12" type="primary">mfd</name>
    <name evidence="12" type="ordered locus">BQ05840</name>
</gene>
<keyword evidence="8 9" id="KW-0234">DNA repair</keyword>
<dbReference type="EC" id="3.6.4.-" evidence="9"/>
<dbReference type="OrthoDB" id="9804325at2"/>
<accession>A0A0H3LU14</accession>
<comment type="similarity">
    <text evidence="9">In the C-terminal section; belongs to the helicase family. RecG subfamily.</text>
</comment>
<dbReference type="EMBL" id="BX897700">
    <property type="protein sequence ID" value="CAF26076.1"/>
    <property type="molecule type" value="Genomic_DNA"/>
</dbReference>
<dbReference type="eggNOG" id="COG1197">
    <property type="taxonomic scope" value="Bacteria"/>
</dbReference>
<evidence type="ECO:0000256" key="7">
    <source>
        <dbReference type="ARBA" id="ARBA00023125"/>
    </source>
</evidence>